<dbReference type="EMBL" id="SEYY01008611">
    <property type="protein sequence ID" value="KAB7502087.1"/>
    <property type="molecule type" value="Genomic_DNA"/>
</dbReference>
<evidence type="ECO:0000259" key="6">
    <source>
        <dbReference type="PROSITE" id="PS50089"/>
    </source>
</evidence>
<evidence type="ECO:0000256" key="3">
    <source>
        <dbReference type="ARBA" id="ARBA00022833"/>
    </source>
</evidence>
<dbReference type="PROSITE" id="PS00518">
    <property type="entry name" value="ZF_RING_1"/>
    <property type="match status" value="1"/>
</dbReference>
<dbReference type="Gene3D" id="3.30.40.10">
    <property type="entry name" value="Zinc/RING finger domain, C3HC4 (zinc finger)"/>
    <property type="match status" value="1"/>
</dbReference>
<dbReference type="FunFam" id="3.30.40.10:FF:000066">
    <property type="entry name" value="E3 ubiquitin-protein ligase UHRF2 isoform X1"/>
    <property type="match status" value="1"/>
</dbReference>
<feature type="domain" description="RING-type" evidence="6">
    <location>
        <begin position="87"/>
        <end position="126"/>
    </location>
</feature>
<gene>
    <name evidence="7" type="primary">uhrf1</name>
    <name evidence="7" type="ORF">Anas_12327</name>
</gene>
<keyword evidence="3" id="KW-0862">Zinc</keyword>
<dbReference type="InterPro" id="IPR018957">
    <property type="entry name" value="Znf_C3HC4_RING-type"/>
</dbReference>
<evidence type="ECO:0000313" key="7">
    <source>
        <dbReference type="EMBL" id="KAB7502087.1"/>
    </source>
</evidence>
<protein>
    <submittedName>
        <fullName evidence="7">E3 ubiquitin-protein ligase UHRF1</fullName>
    </submittedName>
</protein>
<dbReference type="PANTHER" id="PTHR14140:SF45">
    <property type="entry name" value="RING-TYPE E3 UBIQUITIN TRANSFERASE"/>
    <property type="match status" value="1"/>
</dbReference>
<accession>A0A5N5T743</accession>
<dbReference type="OrthoDB" id="2270193at2759"/>
<dbReference type="PROSITE" id="PS50089">
    <property type="entry name" value="ZF_RING_2"/>
    <property type="match status" value="1"/>
</dbReference>
<comment type="caution">
    <text evidence="7">The sequence shown here is derived from an EMBL/GenBank/DDBJ whole genome shotgun (WGS) entry which is preliminary data.</text>
</comment>
<dbReference type="Pfam" id="PF00097">
    <property type="entry name" value="zf-C3HC4"/>
    <property type="match status" value="1"/>
</dbReference>
<dbReference type="InterPro" id="IPR001841">
    <property type="entry name" value="Znf_RING"/>
</dbReference>
<evidence type="ECO:0000256" key="1">
    <source>
        <dbReference type="ARBA" id="ARBA00022723"/>
    </source>
</evidence>
<dbReference type="InterPro" id="IPR045134">
    <property type="entry name" value="UHRF1/2-like"/>
</dbReference>
<dbReference type="InterPro" id="IPR013083">
    <property type="entry name" value="Znf_RING/FYVE/PHD"/>
</dbReference>
<sequence>MSEEEEEKPKKRGRKRKKREEEENDSADSSQSRIPSKREKIAFELEKDILHHINTDECNSKTWEECKSLLSDGKSAFLSAVEERFLCICCQLLVNEPVTTPCKHNVCSSCLQRSFKAEVFTCPACRFDLGKKFNTKPNIHLKNALKSLFPGYDAGR</sequence>
<proteinExistence type="predicted"/>
<keyword evidence="2 4" id="KW-0863">Zinc-finger</keyword>
<evidence type="ECO:0000256" key="4">
    <source>
        <dbReference type="PROSITE-ProRule" id="PRU00175"/>
    </source>
</evidence>
<dbReference type="GO" id="GO:0044027">
    <property type="term" value="P:negative regulation of gene expression via chromosomal CpG island methylation"/>
    <property type="evidence" value="ECO:0007669"/>
    <property type="project" value="TreeGrafter"/>
</dbReference>
<evidence type="ECO:0000256" key="2">
    <source>
        <dbReference type="ARBA" id="ARBA00022771"/>
    </source>
</evidence>
<organism evidence="7 8">
    <name type="scientific">Armadillidium nasatum</name>
    <dbReference type="NCBI Taxonomy" id="96803"/>
    <lineage>
        <taxon>Eukaryota</taxon>
        <taxon>Metazoa</taxon>
        <taxon>Ecdysozoa</taxon>
        <taxon>Arthropoda</taxon>
        <taxon>Crustacea</taxon>
        <taxon>Multicrustacea</taxon>
        <taxon>Malacostraca</taxon>
        <taxon>Eumalacostraca</taxon>
        <taxon>Peracarida</taxon>
        <taxon>Isopoda</taxon>
        <taxon>Oniscidea</taxon>
        <taxon>Crinocheta</taxon>
        <taxon>Armadillidiidae</taxon>
        <taxon>Armadillidium</taxon>
    </lineage>
</organism>
<keyword evidence="8" id="KW-1185">Reference proteome</keyword>
<feature type="region of interest" description="Disordered" evidence="5">
    <location>
        <begin position="1"/>
        <end position="37"/>
    </location>
</feature>
<dbReference type="PANTHER" id="PTHR14140">
    <property type="entry name" value="E3 UBIQUITIN-PROTEIN LIGASE UHRF-RELATED"/>
    <property type="match status" value="1"/>
</dbReference>
<dbReference type="SUPFAM" id="SSF57850">
    <property type="entry name" value="RING/U-box"/>
    <property type="match status" value="1"/>
</dbReference>
<evidence type="ECO:0000313" key="8">
    <source>
        <dbReference type="Proteomes" id="UP000326759"/>
    </source>
</evidence>
<dbReference type="InterPro" id="IPR017907">
    <property type="entry name" value="Znf_RING_CS"/>
</dbReference>
<keyword evidence="1" id="KW-0479">Metal-binding</keyword>
<dbReference type="AlphaFoldDB" id="A0A5N5T743"/>
<reference evidence="7 8" key="1">
    <citation type="journal article" date="2019" name="PLoS Biol.">
        <title>Sex chromosomes control vertical transmission of feminizing Wolbachia symbionts in an isopod.</title>
        <authorList>
            <person name="Becking T."/>
            <person name="Chebbi M.A."/>
            <person name="Giraud I."/>
            <person name="Moumen B."/>
            <person name="Laverre T."/>
            <person name="Caubet Y."/>
            <person name="Peccoud J."/>
            <person name="Gilbert C."/>
            <person name="Cordaux R."/>
        </authorList>
    </citation>
    <scope>NUCLEOTIDE SEQUENCE [LARGE SCALE GENOMIC DNA]</scope>
    <source>
        <strain evidence="7">ANa2</strain>
        <tissue evidence="7">Whole body excluding digestive tract and cuticle</tissue>
    </source>
</reference>
<dbReference type="GO" id="GO:0061630">
    <property type="term" value="F:ubiquitin protein ligase activity"/>
    <property type="evidence" value="ECO:0007669"/>
    <property type="project" value="TreeGrafter"/>
</dbReference>
<dbReference type="GO" id="GO:0016567">
    <property type="term" value="P:protein ubiquitination"/>
    <property type="evidence" value="ECO:0007669"/>
    <property type="project" value="TreeGrafter"/>
</dbReference>
<dbReference type="GO" id="GO:0008270">
    <property type="term" value="F:zinc ion binding"/>
    <property type="evidence" value="ECO:0007669"/>
    <property type="project" value="UniProtKB-KW"/>
</dbReference>
<name>A0A5N5T743_9CRUS</name>
<dbReference type="Proteomes" id="UP000326759">
    <property type="component" value="Unassembled WGS sequence"/>
</dbReference>
<evidence type="ECO:0000256" key="5">
    <source>
        <dbReference type="SAM" id="MobiDB-lite"/>
    </source>
</evidence>